<feature type="transmembrane region" description="Helical" evidence="8">
    <location>
        <begin position="91"/>
        <end position="108"/>
    </location>
</feature>
<dbReference type="PANTHER" id="PTHR22926:SF3">
    <property type="entry name" value="UNDECAPRENYL-PHOSPHATE ALPHA-N-ACETYLGLUCOSAMINYL 1-PHOSPHATE TRANSFERASE"/>
    <property type="match status" value="1"/>
</dbReference>
<dbReference type="RefSeq" id="WP_132704830.1">
    <property type="nucleotide sequence ID" value="NZ_SMGI01000002.1"/>
</dbReference>
<dbReference type="GO" id="GO:0009103">
    <property type="term" value="P:lipopolysaccharide biosynthetic process"/>
    <property type="evidence" value="ECO:0007669"/>
    <property type="project" value="TreeGrafter"/>
</dbReference>
<keyword evidence="7" id="KW-0460">Magnesium</keyword>
<dbReference type="InterPro" id="IPR000715">
    <property type="entry name" value="Glycosyl_transferase_4"/>
</dbReference>
<proteinExistence type="predicted"/>
<evidence type="ECO:0000313" key="9">
    <source>
        <dbReference type="EMBL" id="TCK67798.1"/>
    </source>
</evidence>
<dbReference type="Proteomes" id="UP000295714">
    <property type="component" value="Unassembled WGS sequence"/>
</dbReference>
<organism evidence="9 10">
    <name type="scientific">Winogradskyella wandonensis</name>
    <dbReference type="NCBI Taxonomy" id="1442586"/>
    <lineage>
        <taxon>Bacteria</taxon>
        <taxon>Pseudomonadati</taxon>
        <taxon>Bacteroidota</taxon>
        <taxon>Flavobacteriia</taxon>
        <taxon>Flavobacteriales</taxon>
        <taxon>Flavobacteriaceae</taxon>
        <taxon>Winogradskyella</taxon>
    </lineage>
</organism>
<dbReference type="GO" id="GO:0005886">
    <property type="term" value="C:plasma membrane"/>
    <property type="evidence" value="ECO:0007669"/>
    <property type="project" value="UniProtKB-SubCell"/>
</dbReference>
<feature type="transmembrane region" description="Helical" evidence="8">
    <location>
        <begin position="257"/>
        <end position="281"/>
    </location>
</feature>
<keyword evidence="5 8" id="KW-1133">Transmembrane helix</keyword>
<dbReference type="GO" id="GO:0071555">
    <property type="term" value="P:cell wall organization"/>
    <property type="evidence" value="ECO:0007669"/>
    <property type="project" value="TreeGrafter"/>
</dbReference>
<reference evidence="9 10" key="1">
    <citation type="journal article" date="2015" name="Stand. Genomic Sci.">
        <title>Genomic Encyclopedia of Bacterial and Archaeal Type Strains, Phase III: the genomes of soil and plant-associated and newly described type strains.</title>
        <authorList>
            <person name="Whitman W.B."/>
            <person name="Woyke T."/>
            <person name="Klenk H.P."/>
            <person name="Zhou Y."/>
            <person name="Lilburn T.G."/>
            <person name="Beck B.J."/>
            <person name="De Vos P."/>
            <person name="Vandamme P."/>
            <person name="Eisen J.A."/>
            <person name="Garrity G."/>
            <person name="Hugenholtz P."/>
            <person name="Kyrpides N.C."/>
        </authorList>
    </citation>
    <scope>NUCLEOTIDE SEQUENCE [LARGE SCALE GENOMIC DNA]</scope>
    <source>
        <strain evidence="9 10">CECT 8445</strain>
    </source>
</reference>
<comment type="cofactor">
    <cofactor evidence="7">
        <name>Mg(2+)</name>
        <dbReference type="ChEBI" id="CHEBI:18420"/>
    </cofactor>
</comment>
<comment type="caution">
    <text evidence="9">The sequence shown here is derived from an EMBL/GenBank/DDBJ whole genome shotgun (WGS) entry which is preliminary data.</text>
</comment>
<feature type="binding site" evidence="7">
    <location>
        <position position="131"/>
    </location>
    <ligand>
        <name>Mg(2+)</name>
        <dbReference type="ChEBI" id="CHEBI:18420"/>
    </ligand>
</feature>
<dbReference type="EMBL" id="SMGI01000002">
    <property type="protein sequence ID" value="TCK67798.1"/>
    <property type="molecule type" value="Genomic_DNA"/>
</dbReference>
<dbReference type="GO" id="GO:0044038">
    <property type="term" value="P:cell wall macromolecule biosynthetic process"/>
    <property type="evidence" value="ECO:0007669"/>
    <property type="project" value="TreeGrafter"/>
</dbReference>
<feature type="transmembrane region" description="Helical" evidence="8">
    <location>
        <begin position="216"/>
        <end position="237"/>
    </location>
</feature>
<sequence>MEYIVVALVLLVFSILYIKIAERYDIVDKPNHRSSHTEPIIRGAGLIFYLAILIFFIFSGFKMSYFMIGLTIISLISYIDDLISLSSRIRLVFQFISIGLIMYQLILFTDIYWGIIPILLTFGVGFINIFNFMDGINGMTGIYSLLAFLSLYIINIYENLIDGQLLIFIIISILIFGFFNFRKQARFFCGDIGSICLAVTLFFLLSFFTIKLKSPLFILLMGVYLTDAGLTIIYRKFLGENVTVAHRHHIYQKLTDVLNYSHIKVSLMYGLLQFAIFLIILNTYKQSLVIQSIVFFVISLILLLVYIALFRLLKNQN</sequence>
<accession>A0A4R1KRZ8</accession>
<name>A0A4R1KRZ8_9FLAO</name>
<feature type="binding site" evidence="7">
    <location>
        <position position="191"/>
    </location>
    <ligand>
        <name>Mg(2+)</name>
        <dbReference type="ChEBI" id="CHEBI:18420"/>
    </ligand>
</feature>
<dbReference type="PANTHER" id="PTHR22926">
    <property type="entry name" value="PHOSPHO-N-ACETYLMURAMOYL-PENTAPEPTIDE-TRANSFERASE"/>
    <property type="match status" value="1"/>
</dbReference>
<gene>
    <name evidence="9" type="ORF">DFQ05_1579</name>
</gene>
<evidence type="ECO:0000256" key="3">
    <source>
        <dbReference type="ARBA" id="ARBA00022679"/>
    </source>
</evidence>
<keyword evidence="2" id="KW-1003">Cell membrane</keyword>
<protein>
    <submittedName>
        <fullName evidence="9">UDP-N-acetylmuramyl pentapeptide phosphotransferase/UDP-N-acetylglucosamine-1-phosphate transferase</fullName>
    </submittedName>
</protein>
<dbReference type="AlphaFoldDB" id="A0A4R1KRZ8"/>
<feature type="transmembrane region" description="Helical" evidence="8">
    <location>
        <begin position="140"/>
        <end position="157"/>
    </location>
</feature>
<evidence type="ECO:0000256" key="1">
    <source>
        <dbReference type="ARBA" id="ARBA00004651"/>
    </source>
</evidence>
<feature type="transmembrane region" description="Helical" evidence="8">
    <location>
        <begin position="163"/>
        <end position="181"/>
    </location>
</feature>
<keyword evidence="3 9" id="KW-0808">Transferase</keyword>
<keyword evidence="7" id="KW-0479">Metal-binding</keyword>
<evidence type="ECO:0000256" key="2">
    <source>
        <dbReference type="ARBA" id="ARBA00022475"/>
    </source>
</evidence>
<keyword evidence="6 8" id="KW-0472">Membrane</keyword>
<evidence type="ECO:0000256" key="5">
    <source>
        <dbReference type="ARBA" id="ARBA00022989"/>
    </source>
</evidence>
<dbReference type="OrthoDB" id="9783652at2"/>
<evidence type="ECO:0000256" key="6">
    <source>
        <dbReference type="ARBA" id="ARBA00023136"/>
    </source>
</evidence>
<feature type="transmembrane region" description="Helical" evidence="8">
    <location>
        <begin position="114"/>
        <end position="133"/>
    </location>
</feature>
<evidence type="ECO:0000256" key="7">
    <source>
        <dbReference type="PIRSR" id="PIRSR600715-1"/>
    </source>
</evidence>
<feature type="transmembrane region" description="Helical" evidence="8">
    <location>
        <begin position="47"/>
        <end position="79"/>
    </location>
</feature>
<keyword evidence="10" id="KW-1185">Reference proteome</keyword>
<feature type="transmembrane region" description="Helical" evidence="8">
    <location>
        <begin position="188"/>
        <end position="210"/>
    </location>
</feature>
<evidence type="ECO:0000256" key="8">
    <source>
        <dbReference type="SAM" id="Phobius"/>
    </source>
</evidence>
<keyword evidence="4 8" id="KW-0812">Transmembrane</keyword>
<dbReference type="GO" id="GO:0046872">
    <property type="term" value="F:metal ion binding"/>
    <property type="evidence" value="ECO:0007669"/>
    <property type="project" value="UniProtKB-KW"/>
</dbReference>
<dbReference type="Pfam" id="PF00953">
    <property type="entry name" value="Glycos_transf_4"/>
    <property type="match status" value="1"/>
</dbReference>
<feature type="transmembrane region" description="Helical" evidence="8">
    <location>
        <begin position="293"/>
        <end position="313"/>
    </location>
</feature>
<comment type="subcellular location">
    <subcellularLocation>
        <location evidence="1">Cell membrane</location>
        <topology evidence="1">Multi-pass membrane protein</topology>
    </subcellularLocation>
</comment>
<dbReference type="GO" id="GO:0016780">
    <property type="term" value="F:phosphotransferase activity, for other substituted phosphate groups"/>
    <property type="evidence" value="ECO:0007669"/>
    <property type="project" value="InterPro"/>
</dbReference>
<evidence type="ECO:0000313" key="10">
    <source>
        <dbReference type="Proteomes" id="UP000295714"/>
    </source>
</evidence>
<evidence type="ECO:0000256" key="4">
    <source>
        <dbReference type="ARBA" id="ARBA00022692"/>
    </source>
</evidence>